<feature type="coiled-coil region" evidence="1">
    <location>
        <begin position="174"/>
        <end position="210"/>
    </location>
</feature>
<feature type="compositionally biased region" description="Polar residues" evidence="2">
    <location>
        <begin position="21"/>
        <end position="32"/>
    </location>
</feature>
<dbReference type="AlphaFoldDB" id="A0A1V9ZZW7"/>
<reference evidence="3 4" key="1">
    <citation type="journal article" date="2014" name="Genome Biol. Evol.">
        <title>The secreted proteins of Achlya hypogyna and Thraustotheca clavata identify the ancestral oomycete secretome and reveal gene acquisitions by horizontal gene transfer.</title>
        <authorList>
            <person name="Misner I."/>
            <person name="Blouin N."/>
            <person name="Leonard G."/>
            <person name="Richards T.A."/>
            <person name="Lane C.E."/>
        </authorList>
    </citation>
    <scope>NUCLEOTIDE SEQUENCE [LARGE SCALE GENOMIC DNA]</scope>
    <source>
        <strain evidence="3 4">ATCC 34112</strain>
    </source>
</reference>
<feature type="region of interest" description="Disordered" evidence="2">
    <location>
        <begin position="20"/>
        <end position="71"/>
    </location>
</feature>
<keyword evidence="1" id="KW-0175">Coiled coil</keyword>
<keyword evidence="4" id="KW-1185">Reference proteome</keyword>
<comment type="caution">
    <text evidence="3">The sequence shown here is derived from an EMBL/GenBank/DDBJ whole genome shotgun (WGS) entry which is preliminary data.</text>
</comment>
<evidence type="ECO:0000313" key="4">
    <source>
        <dbReference type="Proteomes" id="UP000243217"/>
    </source>
</evidence>
<dbReference type="Proteomes" id="UP000243217">
    <property type="component" value="Unassembled WGS sequence"/>
</dbReference>
<sequence>MADDYVTKIQPIEFAPEVSPKSLTIVQSSPSEYPTHRHTISRSSGTRGDESPFKRRSSVMEQPTVRPVHPSFMKSSSMQALGIKQDPLKSPMAMLARKPSIAVPNLDMKQFEKDSELLLLINQLKSELKLSQDENTSLLKELGTKHREDSRNAQDFEFLTSKAVRYSDEKVRQLEMENARLRQLGNQYNIAEDKKRIRELEDALKESKKIERRALRLVVIALGKEQVQELLQAPGMNQKSLEERVQFILDKKKPKRKPCQHKRPQSASPTKARSAADKAIADRCQELDSLWKKYLDECIYVLKYCDELSGPSKDYAGSLRR</sequence>
<feature type="compositionally biased region" description="Basic residues" evidence="2">
    <location>
        <begin position="253"/>
        <end position="264"/>
    </location>
</feature>
<proteinExistence type="predicted"/>
<dbReference type="EMBL" id="JNBS01000864">
    <property type="protein sequence ID" value="OQS03509.1"/>
    <property type="molecule type" value="Genomic_DNA"/>
</dbReference>
<evidence type="ECO:0000256" key="1">
    <source>
        <dbReference type="SAM" id="Coils"/>
    </source>
</evidence>
<evidence type="ECO:0000256" key="2">
    <source>
        <dbReference type="SAM" id="MobiDB-lite"/>
    </source>
</evidence>
<organism evidence="3 4">
    <name type="scientific">Thraustotheca clavata</name>
    <dbReference type="NCBI Taxonomy" id="74557"/>
    <lineage>
        <taxon>Eukaryota</taxon>
        <taxon>Sar</taxon>
        <taxon>Stramenopiles</taxon>
        <taxon>Oomycota</taxon>
        <taxon>Saprolegniomycetes</taxon>
        <taxon>Saprolegniales</taxon>
        <taxon>Achlyaceae</taxon>
        <taxon>Thraustotheca</taxon>
    </lineage>
</organism>
<name>A0A1V9ZZW7_9STRA</name>
<evidence type="ECO:0000313" key="3">
    <source>
        <dbReference type="EMBL" id="OQS03509.1"/>
    </source>
</evidence>
<accession>A0A1V9ZZW7</accession>
<feature type="region of interest" description="Disordered" evidence="2">
    <location>
        <begin position="253"/>
        <end position="277"/>
    </location>
</feature>
<protein>
    <submittedName>
        <fullName evidence="3">Uncharacterized protein</fullName>
    </submittedName>
</protein>
<gene>
    <name evidence="3" type="ORF">THRCLA_04182</name>
</gene>
<dbReference type="OrthoDB" id="79267at2759"/>